<proteinExistence type="predicted"/>
<gene>
    <name evidence="2" type="ORF">CR513_11208</name>
</gene>
<reference evidence="2" key="1">
    <citation type="submission" date="2018-05" db="EMBL/GenBank/DDBJ databases">
        <title>Draft genome of Mucuna pruriens seed.</title>
        <authorList>
            <person name="Nnadi N.E."/>
            <person name="Vos R."/>
            <person name="Hasami M.H."/>
            <person name="Devisetty U.K."/>
            <person name="Aguiy J.C."/>
        </authorList>
    </citation>
    <scope>NUCLEOTIDE SEQUENCE [LARGE SCALE GENOMIC DNA]</scope>
    <source>
        <strain evidence="2">JCA_2017</strain>
    </source>
</reference>
<dbReference type="EMBL" id="QJKJ01001963">
    <property type="protein sequence ID" value="RDY05005.1"/>
    <property type="molecule type" value="Genomic_DNA"/>
</dbReference>
<keyword evidence="3" id="KW-1185">Reference proteome</keyword>
<evidence type="ECO:0000313" key="3">
    <source>
        <dbReference type="Proteomes" id="UP000257109"/>
    </source>
</evidence>
<dbReference type="AlphaFoldDB" id="A0A371HQE0"/>
<accession>A0A371HQE0</accession>
<feature type="non-terminal residue" evidence="2">
    <location>
        <position position="1"/>
    </location>
</feature>
<evidence type="ECO:0000256" key="1">
    <source>
        <dbReference type="SAM" id="MobiDB-lite"/>
    </source>
</evidence>
<organism evidence="2 3">
    <name type="scientific">Mucuna pruriens</name>
    <name type="common">Velvet bean</name>
    <name type="synonym">Dolichos pruriens</name>
    <dbReference type="NCBI Taxonomy" id="157652"/>
    <lineage>
        <taxon>Eukaryota</taxon>
        <taxon>Viridiplantae</taxon>
        <taxon>Streptophyta</taxon>
        <taxon>Embryophyta</taxon>
        <taxon>Tracheophyta</taxon>
        <taxon>Spermatophyta</taxon>
        <taxon>Magnoliopsida</taxon>
        <taxon>eudicotyledons</taxon>
        <taxon>Gunneridae</taxon>
        <taxon>Pentapetalae</taxon>
        <taxon>rosids</taxon>
        <taxon>fabids</taxon>
        <taxon>Fabales</taxon>
        <taxon>Fabaceae</taxon>
        <taxon>Papilionoideae</taxon>
        <taxon>50 kb inversion clade</taxon>
        <taxon>NPAAA clade</taxon>
        <taxon>indigoferoid/millettioid clade</taxon>
        <taxon>Phaseoleae</taxon>
        <taxon>Mucuna</taxon>
    </lineage>
</organism>
<feature type="region of interest" description="Disordered" evidence="1">
    <location>
        <begin position="80"/>
        <end position="109"/>
    </location>
</feature>
<evidence type="ECO:0000313" key="2">
    <source>
        <dbReference type="EMBL" id="RDY05005.1"/>
    </source>
</evidence>
<sequence>MNAAWKLMRMPGYTSRRILRKDFQIGQKVLLFNARLKLIAGKLRSRWDGPFVITNIFPHGVVQLKDEHTNRTFQVNGHQVKPFHEGPASPRNNMEIISLVEPAPPEGTT</sequence>
<comment type="caution">
    <text evidence="2">The sequence shown here is derived from an EMBL/GenBank/DDBJ whole genome shotgun (WGS) entry which is preliminary data.</text>
</comment>
<protein>
    <recommendedName>
        <fullName evidence="4">Reverse transcriptase domain-containing protein</fullName>
    </recommendedName>
</protein>
<dbReference type="Proteomes" id="UP000257109">
    <property type="component" value="Unassembled WGS sequence"/>
</dbReference>
<evidence type="ECO:0008006" key="4">
    <source>
        <dbReference type="Google" id="ProtNLM"/>
    </source>
</evidence>
<name>A0A371HQE0_MUCPR</name>
<dbReference type="OrthoDB" id="2732387at2759"/>